<evidence type="ECO:0000256" key="5">
    <source>
        <dbReference type="ARBA" id="ARBA00022723"/>
    </source>
</evidence>
<keyword evidence="14" id="KW-1185">Reference proteome</keyword>
<evidence type="ECO:0000256" key="6">
    <source>
        <dbReference type="ARBA" id="ARBA00022827"/>
    </source>
</evidence>
<keyword evidence="6" id="KW-0274">FAD</keyword>
<evidence type="ECO:0000256" key="1">
    <source>
        <dbReference type="ARBA" id="ARBA00006422"/>
    </source>
</evidence>
<feature type="binding site" evidence="11">
    <location>
        <position position="236"/>
    </location>
    <ligand>
        <name>[2Fe-2S] cluster</name>
        <dbReference type="ChEBI" id="CHEBI:190135"/>
    </ligand>
</feature>
<dbReference type="Pfam" id="PF10418">
    <property type="entry name" value="DHODB_Fe-S_bind"/>
    <property type="match status" value="1"/>
</dbReference>
<organism evidence="13 14">
    <name type="scientific">Yimella lutea</name>
    <dbReference type="NCBI Taxonomy" id="587872"/>
    <lineage>
        <taxon>Bacteria</taxon>
        <taxon>Bacillati</taxon>
        <taxon>Actinomycetota</taxon>
        <taxon>Actinomycetes</taxon>
        <taxon>Micrococcales</taxon>
        <taxon>Dermacoccaceae</taxon>
        <taxon>Yimella</taxon>
    </lineage>
</organism>
<dbReference type="Gene3D" id="3.40.50.80">
    <property type="entry name" value="Nucleotide-binding domain of ferredoxin-NADP reductase (FNR) module"/>
    <property type="match status" value="1"/>
</dbReference>
<evidence type="ECO:0000313" key="13">
    <source>
        <dbReference type="EMBL" id="TQJ15016.1"/>
    </source>
</evidence>
<dbReference type="InterPro" id="IPR037117">
    <property type="entry name" value="Dihydroorotate_DH_ele_sf"/>
</dbReference>
<keyword evidence="3" id="KW-0285">Flavoprotein</keyword>
<dbReference type="Gene3D" id="2.40.30.10">
    <property type="entry name" value="Translation factors"/>
    <property type="match status" value="1"/>
</dbReference>
<dbReference type="PANTHER" id="PTHR43513:SF3">
    <property type="entry name" value="DIHYDROOROTATE DEHYDROGENASE B (NAD(+)), ELECTRON TRANSFER SUBUNIT-RELATED"/>
    <property type="match status" value="1"/>
</dbReference>
<feature type="binding site" evidence="11">
    <location>
        <position position="253"/>
    </location>
    <ligand>
        <name>[2Fe-2S] cluster</name>
        <dbReference type="ChEBI" id="CHEBI:190135"/>
    </ligand>
</feature>
<dbReference type="GO" id="GO:0051537">
    <property type="term" value="F:2 iron, 2 sulfur cluster binding"/>
    <property type="evidence" value="ECO:0007669"/>
    <property type="project" value="UniProtKB-KW"/>
</dbReference>
<evidence type="ECO:0000256" key="4">
    <source>
        <dbReference type="ARBA" id="ARBA00022714"/>
    </source>
</evidence>
<dbReference type="Proteomes" id="UP000320806">
    <property type="component" value="Unassembled WGS sequence"/>
</dbReference>
<gene>
    <name evidence="13" type="ORF">FB459_2534</name>
</gene>
<dbReference type="SUPFAM" id="SSF52343">
    <property type="entry name" value="Ferredoxin reductase-like, C-terminal NADP-linked domain"/>
    <property type="match status" value="1"/>
</dbReference>
<evidence type="ECO:0000256" key="11">
    <source>
        <dbReference type="PIRSR" id="PIRSR006816-2"/>
    </source>
</evidence>
<dbReference type="InterPro" id="IPR019480">
    <property type="entry name" value="Dihydroorotate_DH_Fe-S-bd"/>
</dbReference>
<keyword evidence="7" id="KW-0249">Electron transport</keyword>
<feature type="domain" description="Dihydroorotate dehydrogenase electron transfer subunit iron-sulphur cluster binding" evidence="12">
    <location>
        <begin position="224"/>
        <end position="264"/>
    </location>
</feature>
<dbReference type="InterPro" id="IPR017938">
    <property type="entry name" value="Riboflavin_synthase-like_b-brl"/>
</dbReference>
<evidence type="ECO:0000256" key="9">
    <source>
        <dbReference type="ARBA" id="ARBA00023014"/>
    </source>
</evidence>
<feature type="binding site" evidence="11">
    <location>
        <position position="233"/>
    </location>
    <ligand>
        <name>[2Fe-2S] cluster</name>
        <dbReference type="ChEBI" id="CHEBI:190135"/>
    </ligand>
</feature>
<dbReference type="EMBL" id="VFMO01000001">
    <property type="protein sequence ID" value="TQJ15016.1"/>
    <property type="molecule type" value="Genomic_DNA"/>
</dbReference>
<keyword evidence="9 11" id="KW-0411">Iron-sulfur</keyword>
<comment type="caution">
    <text evidence="13">The sequence shown here is derived from an EMBL/GenBank/DDBJ whole genome shotgun (WGS) entry which is preliminary data.</text>
</comment>
<keyword evidence="4 11" id="KW-0001">2Fe-2S</keyword>
<keyword evidence="8 11" id="KW-0408">Iron</keyword>
<protein>
    <submittedName>
        <fullName evidence="13">Dihydroorotate oxidase B electron transfer subunit</fullName>
    </submittedName>
</protein>
<comment type="similarity">
    <text evidence="1">Belongs to the PyrK family.</text>
</comment>
<dbReference type="GO" id="GO:0006221">
    <property type="term" value="P:pyrimidine nucleotide biosynthetic process"/>
    <property type="evidence" value="ECO:0007669"/>
    <property type="project" value="InterPro"/>
</dbReference>
<evidence type="ECO:0000256" key="7">
    <source>
        <dbReference type="ARBA" id="ARBA00022982"/>
    </source>
</evidence>
<accession>A0A542EIF6</accession>
<dbReference type="RefSeq" id="WP_246092432.1">
    <property type="nucleotide sequence ID" value="NZ_BAABCI010000006.1"/>
</dbReference>
<proteinExistence type="inferred from homology"/>
<keyword evidence="2" id="KW-0813">Transport</keyword>
<dbReference type="PIRSF" id="PIRSF006816">
    <property type="entry name" value="Cyc3_hyd_g"/>
    <property type="match status" value="1"/>
</dbReference>
<dbReference type="InterPro" id="IPR012165">
    <property type="entry name" value="Cyt_c3_hydrogenase_gsu"/>
</dbReference>
<dbReference type="GO" id="GO:0050660">
    <property type="term" value="F:flavin adenine dinucleotide binding"/>
    <property type="evidence" value="ECO:0007669"/>
    <property type="project" value="InterPro"/>
</dbReference>
<dbReference type="AlphaFoldDB" id="A0A542EIF6"/>
<name>A0A542EIF6_9MICO</name>
<evidence type="ECO:0000259" key="12">
    <source>
        <dbReference type="Pfam" id="PF10418"/>
    </source>
</evidence>
<comment type="cofactor">
    <cofactor evidence="11">
        <name>[2Fe-2S] cluster</name>
        <dbReference type="ChEBI" id="CHEBI:190135"/>
    </cofactor>
    <text evidence="11">Binds 1 [2Fe-2S] cluster per subunit.</text>
</comment>
<evidence type="ECO:0000313" key="14">
    <source>
        <dbReference type="Proteomes" id="UP000320806"/>
    </source>
</evidence>
<evidence type="ECO:0000256" key="8">
    <source>
        <dbReference type="ARBA" id="ARBA00023004"/>
    </source>
</evidence>
<comment type="cofactor">
    <cofactor evidence="10">
        <name>[2Fe-2S] cluster</name>
        <dbReference type="ChEBI" id="CHEBI:190135"/>
    </cofactor>
</comment>
<evidence type="ECO:0000256" key="2">
    <source>
        <dbReference type="ARBA" id="ARBA00022448"/>
    </source>
</evidence>
<sequence>MLVTSKAEVIATRRMGAFRHLTLVAPQIADIAKPGQFVSAAVGGHASALVGRRTVPISNASPSGTYGGTVEIIVDSDGDAGVRWLAERRAHDEVDLIGPIGRPFPLPSSAVDAVVVGVGASAASLSWLAGQLRDRGCRIDLVLGGTDDRHLVGVVEARRIVGNVSVVLPSADTGLSEQVAAAVRQLLRTGEASVVYAAGRAPHLASVAAVAQPFGVVVQCCIDEEMPCGTGLCGSCEVPVQSKSGDRHSIRCCTEGAVLRADRVRWPLYLQDLSGISTVVTS</sequence>
<dbReference type="SUPFAM" id="SSF63380">
    <property type="entry name" value="Riboflavin synthase domain-like"/>
    <property type="match status" value="1"/>
</dbReference>
<feature type="binding site" evidence="11">
    <location>
        <position position="228"/>
    </location>
    <ligand>
        <name>[2Fe-2S] cluster</name>
        <dbReference type="ChEBI" id="CHEBI:190135"/>
    </ligand>
</feature>
<reference evidence="13 14" key="1">
    <citation type="submission" date="2019-06" db="EMBL/GenBank/DDBJ databases">
        <title>Sequencing the genomes of 1000 actinobacteria strains.</title>
        <authorList>
            <person name="Klenk H.-P."/>
        </authorList>
    </citation>
    <scope>NUCLEOTIDE SEQUENCE [LARGE SCALE GENOMIC DNA]</scope>
    <source>
        <strain evidence="13 14">DSM 19828</strain>
    </source>
</reference>
<evidence type="ECO:0000256" key="10">
    <source>
        <dbReference type="ARBA" id="ARBA00034078"/>
    </source>
</evidence>
<keyword evidence="5 11" id="KW-0479">Metal-binding</keyword>
<evidence type="ECO:0000256" key="3">
    <source>
        <dbReference type="ARBA" id="ARBA00022630"/>
    </source>
</evidence>
<dbReference type="Gene3D" id="2.10.240.10">
    <property type="entry name" value="Dihydroorotate dehydrogenase, electron transfer subunit"/>
    <property type="match status" value="1"/>
</dbReference>
<dbReference type="PANTHER" id="PTHR43513">
    <property type="entry name" value="DIHYDROOROTATE DEHYDROGENASE B (NAD(+)), ELECTRON TRANSFER SUBUNIT"/>
    <property type="match status" value="1"/>
</dbReference>
<dbReference type="GO" id="GO:0046872">
    <property type="term" value="F:metal ion binding"/>
    <property type="evidence" value="ECO:0007669"/>
    <property type="project" value="UniProtKB-KW"/>
</dbReference>
<dbReference type="InterPro" id="IPR039261">
    <property type="entry name" value="FNR_nucleotide-bd"/>
</dbReference>
<dbReference type="InterPro" id="IPR050353">
    <property type="entry name" value="PyrK_electron_transfer"/>
</dbReference>